<dbReference type="GO" id="GO:0003677">
    <property type="term" value="F:DNA binding"/>
    <property type="evidence" value="ECO:0007669"/>
    <property type="project" value="InterPro"/>
</dbReference>
<dbReference type="EMBL" id="CM004477">
    <property type="protein sequence ID" value="OCT74380.1"/>
    <property type="molecule type" value="Genomic_DNA"/>
</dbReference>
<evidence type="ECO:0000313" key="2">
    <source>
        <dbReference type="EMBL" id="OCT74380.1"/>
    </source>
</evidence>
<organism evidence="2 3">
    <name type="scientific">Xenopus laevis</name>
    <name type="common">African clawed frog</name>
    <dbReference type="NCBI Taxonomy" id="8355"/>
    <lineage>
        <taxon>Eukaryota</taxon>
        <taxon>Metazoa</taxon>
        <taxon>Chordata</taxon>
        <taxon>Craniata</taxon>
        <taxon>Vertebrata</taxon>
        <taxon>Euteleostomi</taxon>
        <taxon>Amphibia</taxon>
        <taxon>Batrachia</taxon>
        <taxon>Anura</taxon>
        <taxon>Pipoidea</taxon>
        <taxon>Pipidae</taxon>
        <taxon>Xenopodinae</taxon>
        <taxon>Xenopus</taxon>
        <taxon>Xenopus</taxon>
    </lineage>
</organism>
<dbReference type="InterPro" id="IPR011010">
    <property type="entry name" value="DNA_brk_join_enz"/>
</dbReference>
<dbReference type="InterPro" id="IPR013762">
    <property type="entry name" value="Integrase-like_cat_sf"/>
</dbReference>
<dbReference type="PANTHER" id="PTHR34605:SF8">
    <property type="entry name" value="FILAGGRIN-2-LIKE ISOFORM X1"/>
    <property type="match status" value="1"/>
</dbReference>
<reference evidence="3" key="1">
    <citation type="journal article" date="2016" name="Nature">
        <title>Genome evolution in the allotetraploid frog Xenopus laevis.</title>
        <authorList>
            <person name="Session A.M."/>
            <person name="Uno Y."/>
            <person name="Kwon T."/>
            <person name="Chapman J.A."/>
            <person name="Toyoda A."/>
            <person name="Takahashi S."/>
            <person name="Fukui A."/>
            <person name="Hikosaka A."/>
            <person name="Suzuki A."/>
            <person name="Kondo M."/>
            <person name="van Heeringen S.J."/>
            <person name="Quigley I."/>
            <person name="Heinz S."/>
            <person name="Ogino H."/>
            <person name="Ochi H."/>
            <person name="Hellsten U."/>
            <person name="Lyons J.B."/>
            <person name="Simakov O."/>
            <person name="Putnam N."/>
            <person name="Stites J."/>
            <person name="Kuroki Y."/>
            <person name="Tanaka T."/>
            <person name="Michiue T."/>
            <person name="Watanabe M."/>
            <person name="Bogdanovic O."/>
            <person name="Lister R."/>
            <person name="Georgiou G."/>
            <person name="Paranjpe S.S."/>
            <person name="van Kruijsbergen I."/>
            <person name="Shu S."/>
            <person name="Carlson J."/>
            <person name="Kinoshita T."/>
            <person name="Ohta Y."/>
            <person name="Mawaribuchi S."/>
            <person name="Jenkins J."/>
            <person name="Grimwood J."/>
            <person name="Schmutz J."/>
            <person name="Mitros T."/>
            <person name="Mozaffari S.V."/>
            <person name="Suzuki Y."/>
            <person name="Haramoto Y."/>
            <person name="Yamamoto T.S."/>
            <person name="Takagi C."/>
            <person name="Heald R."/>
            <person name="Miller K."/>
            <person name="Haudenschild C."/>
            <person name="Kitzman J."/>
            <person name="Nakayama T."/>
            <person name="Izutsu Y."/>
            <person name="Robert J."/>
            <person name="Fortriede J."/>
            <person name="Burns K."/>
            <person name="Lotay V."/>
            <person name="Karimi K."/>
            <person name="Yasuoka Y."/>
            <person name="Dichmann D.S."/>
            <person name="Flajnik M.F."/>
            <person name="Houston D.W."/>
            <person name="Shendure J."/>
            <person name="DuPasquier L."/>
            <person name="Vize P.D."/>
            <person name="Zorn A.M."/>
            <person name="Ito M."/>
            <person name="Marcotte E.M."/>
            <person name="Wallingford J.B."/>
            <person name="Ito Y."/>
            <person name="Asashima M."/>
            <person name="Ueno N."/>
            <person name="Matsuda Y."/>
            <person name="Veenstra G.J."/>
            <person name="Fujiyama A."/>
            <person name="Harland R.M."/>
            <person name="Taira M."/>
            <person name="Rokhsar D.S."/>
        </authorList>
    </citation>
    <scope>NUCLEOTIDE SEQUENCE [LARGE SCALE GENOMIC DNA]</scope>
    <source>
        <strain evidence="3">J</strain>
    </source>
</reference>
<dbReference type="GO" id="GO:0006310">
    <property type="term" value="P:DNA recombination"/>
    <property type="evidence" value="ECO:0007669"/>
    <property type="project" value="UniProtKB-KW"/>
</dbReference>
<evidence type="ECO:0000313" key="3">
    <source>
        <dbReference type="Proteomes" id="UP000694892"/>
    </source>
</evidence>
<gene>
    <name evidence="2" type="ORF">XELAEV_18033355mg</name>
</gene>
<protein>
    <submittedName>
        <fullName evidence="2">Uncharacterized protein</fullName>
    </submittedName>
</protein>
<dbReference type="PANTHER" id="PTHR34605">
    <property type="entry name" value="PHAGE_INTEGRASE DOMAIN-CONTAINING PROTEIN"/>
    <property type="match status" value="1"/>
</dbReference>
<accession>A0A974CJ41</accession>
<dbReference type="InterPro" id="IPR052925">
    <property type="entry name" value="Phage_Integrase-like_Recomb"/>
</dbReference>
<evidence type="ECO:0000256" key="1">
    <source>
        <dbReference type="ARBA" id="ARBA00023172"/>
    </source>
</evidence>
<dbReference type="Gene3D" id="1.10.443.10">
    <property type="entry name" value="Intergrase catalytic core"/>
    <property type="match status" value="1"/>
</dbReference>
<name>A0A974CJ41_XENLA</name>
<dbReference type="GO" id="GO:0015074">
    <property type="term" value="P:DNA integration"/>
    <property type="evidence" value="ECO:0007669"/>
    <property type="project" value="InterPro"/>
</dbReference>
<keyword evidence="1" id="KW-0233">DNA recombination</keyword>
<dbReference type="SUPFAM" id="SSF56349">
    <property type="entry name" value="DNA breaking-rejoining enzymes"/>
    <property type="match status" value="1"/>
</dbReference>
<dbReference type="Proteomes" id="UP000694892">
    <property type="component" value="Chromosome 6S"/>
</dbReference>
<sequence>MTASVNGDQHAASGMNAWLRCPPPSSYATTDNMAVVMAVNNLTSSSHQVLCLLKYLVLCTFTCLQLNVHLRAKHVPGCTIDIADFQWVRVRHLVPGAAIQGERCPGMFELDSEIEDNGDDSAKLGLLAQQLYWEFGRGISAKLVSENKQGSGGIQAGDVWEVPEVLTILIQGSKTDKEGRGLTIPLRRASGCRTCPVKCSWDYRAIRPYGMGAYLIHQNGTNLSCFQFIMLFKKALIGLGLSVKEYGSHSFRIRAATESVLWGLEPNEVRRIGRWESDRFKFYVRPAWVEVVGGVTGQQTSCAIWLVGHSHIARAEKRAMVRHDGNQVGLHRSQRDFTGSAKGFPKSKMGRPSILVVHCGGNDLGHCPMKSRISEGIL</sequence>
<proteinExistence type="predicted"/>
<dbReference type="AlphaFoldDB" id="A0A974CJ41"/>